<dbReference type="Gene3D" id="1.10.10.10">
    <property type="entry name" value="Winged helix-like DNA-binding domain superfamily/Winged helix DNA-binding domain"/>
    <property type="match status" value="1"/>
</dbReference>
<dbReference type="AlphaFoldDB" id="A0A1M7ACL6"/>
<dbReference type="SMART" id="SM00347">
    <property type="entry name" value="HTH_MARR"/>
    <property type="match status" value="1"/>
</dbReference>
<evidence type="ECO:0000259" key="4">
    <source>
        <dbReference type="PROSITE" id="PS50995"/>
    </source>
</evidence>
<dbReference type="EMBL" id="FRBN01000013">
    <property type="protein sequence ID" value="SHL40444.1"/>
    <property type="molecule type" value="Genomic_DNA"/>
</dbReference>
<dbReference type="InterPro" id="IPR036390">
    <property type="entry name" value="WH_DNA-bd_sf"/>
</dbReference>
<accession>A0A1M7ACL6</accession>
<dbReference type="Pfam" id="PF01047">
    <property type="entry name" value="MarR"/>
    <property type="match status" value="1"/>
</dbReference>
<gene>
    <name evidence="6" type="ORF">SAMN05444414_11313</name>
</gene>
<proteinExistence type="predicted"/>
<dbReference type="PANTHER" id="PTHR33164:SF43">
    <property type="entry name" value="HTH-TYPE TRANSCRIPTIONAL REPRESSOR YETL"/>
    <property type="match status" value="1"/>
</dbReference>
<keyword evidence="7" id="KW-1185">Reference proteome</keyword>
<dbReference type="PROSITE" id="PS50995">
    <property type="entry name" value="HTH_MARR_2"/>
    <property type="match status" value="1"/>
</dbReference>
<dbReference type="InterPro" id="IPR039422">
    <property type="entry name" value="MarR/SlyA-like"/>
</dbReference>
<dbReference type="PANTHER" id="PTHR33164">
    <property type="entry name" value="TRANSCRIPTIONAL REGULATOR, MARR FAMILY"/>
    <property type="match status" value="1"/>
</dbReference>
<dbReference type="GO" id="GO:0003700">
    <property type="term" value="F:DNA-binding transcription factor activity"/>
    <property type="evidence" value="ECO:0007669"/>
    <property type="project" value="InterPro"/>
</dbReference>
<name>A0A1M7ACL6_9RHOB</name>
<keyword evidence="3" id="KW-0804">Transcription</keyword>
<evidence type="ECO:0000256" key="1">
    <source>
        <dbReference type="ARBA" id="ARBA00023015"/>
    </source>
</evidence>
<dbReference type="RefSeq" id="WP_170865067.1">
    <property type="nucleotide sequence ID" value="NZ_FRBN01000013.1"/>
</dbReference>
<dbReference type="Proteomes" id="UP000184191">
    <property type="component" value="Unassembled WGS sequence"/>
</dbReference>
<reference evidence="7" key="1">
    <citation type="submission" date="2016-11" db="EMBL/GenBank/DDBJ databases">
        <authorList>
            <person name="Varghese N."/>
            <person name="Submissions S."/>
        </authorList>
    </citation>
    <scope>NUCLEOTIDE SEQUENCE [LARGE SCALE GENOMIC DNA]</scope>
    <source>
        <strain evidence="7">DSM 29327</strain>
    </source>
</reference>
<dbReference type="InterPro" id="IPR001374">
    <property type="entry name" value="R3H_dom"/>
</dbReference>
<keyword evidence="2 6" id="KW-0238">DNA-binding</keyword>
<keyword evidence="1" id="KW-0805">Transcription regulation</keyword>
<feature type="domain" description="R3H" evidence="5">
    <location>
        <begin position="92"/>
        <end position="153"/>
    </location>
</feature>
<evidence type="ECO:0000259" key="5">
    <source>
        <dbReference type="PROSITE" id="PS51061"/>
    </source>
</evidence>
<dbReference type="PROSITE" id="PS51061">
    <property type="entry name" value="R3H"/>
    <property type="match status" value="1"/>
</dbReference>
<dbReference type="GO" id="GO:0003677">
    <property type="term" value="F:DNA binding"/>
    <property type="evidence" value="ECO:0007669"/>
    <property type="project" value="UniProtKB-KW"/>
</dbReference>
<dbReference type="PRINTS" id="PR00598">
    <property type="entry name" value="HTHMARR"/>
</dbReference>
<dbReference type="InterPro" id="IPR000835">
    <property type="entry name" value="HTH_MarR-typ"/>
</dbReference>
<feature type="domain" description="HTH marR-type" evidence="4">
    <location>
        <begin position="1"/>
        <end position="141"/>
    </location>
</feature>
<protein>
    <submittedName>
        <fullName evidence="6">DNA-binding transcriptional regulator, MarR family</fullName>
    </submittedName>
</protein>
<dbReference type="GO" id="GO:0006950">
    <property type="term" value="P:response to stress"/>
    <property type="evidence" value="ECO:0007669"/>
    <property type="project" value="TreeGrafter"/>
</dbReference>
<dbReference type="STRING" id="1054996.SAMN05444414_11313"/>
<evidence type="ECO:0000256" key="2">
    <source>
        <dbReference type="ARBA" id="ARBA00023125"/>
    </source>
</evidence>
<dbReference type="SUPFAM" id="SSF46785">
    <property type="entry name" value="Winged helix' DNA-binding domain"/>
    <property type="match status" value="1"/>
</dbReference>
<evidence type="ECO:0000256" key="3">
    <source>
        <dbReference type="ARBA" id="ARBA00023163"/>
    </source>
</evidence>
<dbReference type="InterPro" id="IPR023187">
    <property type="entry name" value="Tscrpt_reg_MarR-type_CS"/>
</dbReference>
<evidence type="ECO:0000313" key="7">
    <source>
        <dbReference type="Proteomes" id="UP000184191"/>
    </source>
</evidence>
<organism evidence="6 7">
    <name type="scientific">Roseovarius marisflavi</name>
    <dbReference type="NCBI Taxonomy" id="1054996"/>
    <lineage>
        <taxon>Bacteria</taxon>
        <taxon>Pseudomonadati</taxon>
        <taxon>Pseudomonadota</taxon>
        <taxon>Alphaproteobacteria</taxon>
        <taxon>Rhodobacterales</taxon>
        <taxon>Roseobacteraceae</taxon>
        <taxon>Roseovarius</taxon>
    </lineage>
</organism>
<sequence>MTLLAGNALEEMWGAFYLSNIFLFPLYARFEAEHQITRPEFVTLYCLHHLGPLIAQEVSELTGLPKNSISRGVKRLLSKSLIEMTRDKDDRRRNNLKMSDQGQELFNTLLTSAKDRRAALIEPLSSAERAMLHEIVLKLSNGARERLQGDGIC</sequence>
<dbReference type="PROSITE" id="PS01117">
    <property type="entry name" value="HTH_MARR_1"/>
    <property type="match status" value="1"/>
</dbReference>
<dbReference type="InterPro" id="IPR036388">
    <property type="entry name" value="WH-like_DNA-bd_sf"/>
</dbReference>
<evidence type="ECO:0000313" key="6">
    <source>
        <dbReference type="EMBL" id="SHL40444.1"/>
    </source>
</evidence>